<feature type="domain" description="MacB-like periplasmic core" evidence="8">
    <location>
        <begin position="19"/>
        <end position="227"/>
    </location>
</feature>
<keyword evidence="2" id="KW-1003">Cell membrane</keyword>
<dbReference type="Pfam" id="PF02687">
    <property type="entry name" value="FtsX"/>
    <property type="match status" value="1"/>
</dbReference>
<dbReference type="EMBL" id="AP023213">
    <property type="protein sequence ID" value="BCG46202.1"/>
    <property type="molecule type" value="Genomic_DNA"/>
</dbReference>
<dbReference type="Proteomes" id="UP000515472">
    <property type="component" value="Chromosome"/>
</dbReference>
<dbReference type="InterPro" id="IPR025857">
    <property type="entry name" value="MacB_PCD"/>
</dbReference>
<evidence type="ECO:0000256" key="5">
    <source>
        <dbReference type="ARBA" id="ARBA00023136"/>
    </source>
</evidence>
<feature type="transmembrane region" description="Helical" evidence="6">
    <location>
        <begin position="256"/>
        <end position="281"/>
    </location>
</feature>
<dbReference type="PANTHER" id="PTHR30572">
    <property type="entry name" value="MEMBRANE COMPONENT OF TRANSPORTER-RELATED"/>
    <property type="match status" value="1"/>
</dbReference>
<evidence type="ECO:0000256" key="3">
    <source>
        <dbReference type="ARBA" id="ARBA00022692"/>
    </source>
</evidence>
<comment type="subcellular location">
    <subcellularLocation>
        <location evidence="1">Cell membrane</location>
        <topology evidence="1">Multi-pass membrane protein</topology>
    </subcellularLocation>
</comment>
<feature type="transmembrane region" description="Helical" evidence="6">
    <location>
        <begin position="20"/>
        <end position="39"/>
    </location>
</feature>
<feature type="transmembrane region" description="Helical" evidence="6">
    <location>
        <begin position="353"/>
        <end position="374"/>
    </location>
</feature>
<reference evidence="9 10" key="1">
    <citation type="submission" date="2020-06" db="EMBL/GenBank/DDBJ databases">
        <title>Interaction of electrochemicaly active bacteria, Geobacter bremensis R4 on different carbon anode.</title>
        <authorList>
            <person name="Meng L."/>
            <person name="Yoshida N."/>
        </authorList>
    </citation>
    <scope>NUCLEOTIDE SEQUENCE [LARGE SCALE GENOMIC DNA]</scope>
    <source>
        <strain evidence="9 10">R4</strain>
    </source>
</reference>
<protein>
    <submittedName>
        <fullName evidence="9">ABC transporter, permease protein</fullName>
    </submittedName>
</protein>
<gene>
    <name evidence="9" type="ORF">GEOBRER4_n0988</name>
</gene>
<feature type="domain" description="ABC3 transporter permease C-terminal" evidence="7">
    <location>
        <begin position="260"/>
        <end position="381"/>
    </location>
</feature>
<accession>A0A6S6LW77</accession>
<dbReference type="InterPro" id="IPR003838">
    <property type="entry name" value="ABC3_permease_C"/>
</dbReference>
<dbReference type="PANTHER" id="PTHR30572:SF15">
    <property type="entry name" value="ABC TRANSPORTER PERMEASE"/>
    <property type="match status" value="1"/>
</dbReference>
<keyword evidence="5 6" id="KW-0472">Membrane</keyword>
<proteinExistence type="predicted"/>
<dbReference type="GO" id="GO:0022857">
    <property type="term" value="F:transmembrane transporter activity"/>
    <property type="evidence" value="ECO:0007669"/>
    <property type="project" value="TreeGrafter"/>
</dbReference>
<dbReference type="RefSeq" id="WP_185244459.1">
    <property type="nucleotide sequence ID" value="NZ_AP023213.1"/>
</dbReference>
<evidence type="ECO:0000313" key="9">
    <source>
        <dbReference type="EMBL" id="BCG46202.1"/>
    </source>
</evidence>
<evidence type="ECO:0000259" key="8">
    <source>
        <dbReference type="Pfam" id="PF12704"/>
    </source>
</evidence>
<evidence type="ECO:0000259" key="7">
    <source>
        <dbReference type="Pfam" id="PF02687"/>
    </source>
</evidence>
<dbReference type="GO" id="GO:0005886">
    <property type="term" value="C:plasma membrane"/>
    <property type="evidence" value="ECO:0007669"/>
    <property type="project" value="UniProtKB-SubCell"/>
</dbReference>
<organism evidence="9 10">
    <name type="scientific">Citrifermentans bremense</name>
    <dbReference type="NCBI Taxonomy" id="60035"/>
    <lineage>
        <taxon>Bacteria</taxon>
        <taxon>Pseudomonadati</taxon>
        <taxon>Thermodesulfobacteriota</taxon>
        <taxon>Desulfuromonadia</taxon>
        <taxon>Geobacterales</taxon>
        <taxon>Geobacteraceae</taxon>
        <taxon>Citrifermentans</taxon>
    </lineage>
</organism>
<evidence type="ECO:0000313" key="10">
    <source>
        <dbReference type="Proteomes" id="UP000515472"/>
    </source>
</evidence>
<keyword evidence="10" id="KW-1185">Reference proteome</keyword>
<evidence type="ECO:0000256" key="1">
    <source>
        <dbReference type="ARBA" id="ARBA00004651"/>
    </source>
</evidence>
<name>A0A6S6LW77_9BACT</name>
<dbReference type="InterPro" id="IPR050250">
    <property type="entry name" value="Macrolide_Exporter_MacB"/>
</dbReference>
<keyword evidence="3 6" id="KW-0812">Transmembrane</keyword>
<dbReference type="KEGG" id="gbn:GEOBRER4_09520"/>
<evidence type="ECO:0000256" key="2">
    <source>
        <dbReference type="ARBA" id="ARBA00022475"/>
    </source>
</evidence>
<evidence type="ECO:0000256" key="6">
    <source>
        <dbReference type="SAM" id="Phobius"/>
    </source>
</evidence>
<dbReference type="Pfam" id="PF12704">
    <property type="entry name" value="MacB_PCD"/>
    <property type="match status" value="1"/>
</dbReference>
<dbReference type="AlphaFoldDB" id="A0A6S6LW77"/>
<evidence type="ECO:0000256" key="4">
    <source>
        <dbReference type="ARBA" id="ARBA00022989"/>
    </source>
</evidence>
<sequence>MGIPYSYSFRNLWTRRLTTLLTASGMGLVVFVFAATLMLTEGLQKTLVQTGSPDNVVLLRKAAGSEVQSGVERSQAALLESQPEVAIGADGEPLLAKEVVVLINLKKRVGDKPSNVIIRGVTPTSLKLRPAIRLKEGRMPRPGSAEVIAGESIARRFKGGGLGETIRFGMRDWRVVGVFDAGSTGFSSEIWGDADQLMQAFRRQAYSSIIFRLRDSTSFDSYKTRVESDPRLTVEAKRETEYYLDQSEAMAKFLNILGMVLTVVFSIGAVIGATITMYAAVANRVTEIGTLRALGFQRKSILSAFIVEALFLGLCGGGLGIFAASFMQLITISTMNWASFSELAFSFTLNFSIVWKSLLFSAVMGLVGGTLPAFRASRMNIVESLRAT</sequence>
<feature type="transmembrane region" description="Helical" evidence="6">
    <location>
        <begin position="301"/>
        <end position="322"/>
    </location>
</feature>
<keyword evidence="4 6" id="KW-1133">Transmembrane helix</keyword>